<accession>A0A1S1NIH9</accession>
<evidence type="ECO:0000256" key="1">
    <source>
        <dbReference type="ARBA" id="ARBA00006226"/>
    </source>
</evidence>
<keyword evidence="4" id="KW-1185">Reference proteome</keyword>
<dbReference type="AlphaFoldDB" id="A0A1S1NIH9"/>
<dbReference type="InterPro" id="IPR007712">
    <property type="entry name" value="RelE/ParE_toxin"/>
</dbReference>
<sequence>MTATVTPPAGRYRIEVDASAQRDLARLPPKIATAIVEFVTGALADNPHRLSKPLRAELASYRSARRGDYRVLVRIDDDHHVVLVVAITHRAHVYRPR</sequence>
<evidence type="ECO:0000313" key="3">
    <source>
        <dbReference type="EMBL" id="OHV05752.1"/>
    </source>
</evidence>
<comment type="similarity">
    <text evidence="1">Belongs to the RelE toxin family.</text>
</comment>
<dbReference type="Proteomes" id="UP000179734">
    <property type="component" value="Unassembled WGS sequence"/>
</dbReference>
<dbReference type="SUPFAM" id="SSF143011">
    <property type="entry name" value="RelE-like"/>
    <property type="match status" value="1"/>
</dbReference>
<evidence type="ECO:0000313" key="4">
    <source>
        <dbReference type="Proteomes" id="UP000179734"/>
    </source>
</evidence>
<dbReference type="Pfam" id="PF05016">
    <property type="entry name" value="ParE_toxin"/>
    <property type="match status" value="1"/>
</dbReference>
<protein>
    <submittedName>
        <fullName evidence="3">Addiction module toxin RelE</fullName>
    </submittedName>
</protein>
<dbReference type="EMBL" id="MLQM01000013">
    <property type="protein sequence ID" value="OHV05752.1"/>
    <property type="molecule type" value="Genomic_DNA"/>
</dbReference>
<comment type="caution">
    <text evidence="3">The sequence shown here is derived from an EMBL/GenBank/DDBJ whole genome shotgun (WGS) entry which is preliminary data.</text>
</comment>
<name>A0A1S1NIH9_9MYCO</name>
<reference evidence="3 4" key="1">
    <citation type="submission" date="2016-10" db="EMBL/GenBank/DDBJ databases">
        <title>Genome sequence of Mycobacterium talmonii.</title>
        <authorList>
            <person name="Greninger A.L."/>
            <person name="Elliott B."/>
            <person name="Vasireddy S."/>
            <person name="Vasireddy R."/>
        </authorList>
    </citation>
    <scope>NUCLEOTIDE SEQUENCE [LARGE SCALE GENOMIC DNA]</scope>
    <source>
        <strain evidence="4">NE-TNMC-100812</strain>
    </source>
</reference>
<dbReference type="Gene3D" id="3.30.2310.20">
    <property type="entry name" value="RelE-like"/>
    <property type="match status" value="1"/>
</dbReference>
<dbReference type="PANTHER" id="PTHR35601">
    <property type="entry name" value="TOXIN RELE"/>
    <property type="match status" value="1"/>
</dbReference>
<dbReference type="PANTHER" id="PTHR35601:SF1">
    <property type="entry name" value="TOXIN RELE"/>
    <property type="match status" value="1"/>
</dbReference>
<gene>
    <name evidence="3" type="ORF">BKN37_04725</name>
</gene>
<proteinExistence type="inferred from homology"/>
<evidence type="ECO:0000256" key="2">
    <source>
        <dbReference type="ARBA" id="ARBA00022649"/>
    </source>
</evidence>
<dbReference type="InterPro" id="IPR035093">
    <property type="entry name" value="RelE/ParE_toxin_dom_sf"/>
</dbReference>
<keyword evidence="2" id="KW-1277">Toxin-antitoxin system</keyword>
<organism evidence="3 4">
    <name type="scientific">Mycobacterium talmoniae</name>
    <dbReference type="NCBI Taxonomy" id="1858794"/>
    <lineage>
        <taxon>Bacteria</taxon>
        <taxon>Bacillati</taxon>
        <taxon>Actinomycetota</taxon>
        <taxon>Actinomycetes</taxon>
        <taxon>Mycobacteriales</taxon>
        <taxon>Mycobacteriaceae</taxon>
        <taxon>Mycobacterium</taxon>
    </lineage>
</organism>